<evidence type="ECO:0000256" key="1">
    <source>
        <dbReference type="SAM" id="Phobius"/>
    </source>
</evidence>
<keyword evidence="1" id="KW-1133">Transmembrane helix</keyword>
<protein>
    <submittedName>
        <fullName evidence="2">Uncharacterized protein</fullName>
    </submittedName>
</protein>
<evidence type="ECO:0000313" key="2">
    <source>
        <dbReference type="EMBL" id="KRN28930.1"/>
    </source>
</evidence>
<name>A0A0R2FJW5_9LACO</name>
<proteinExistence type="predicted"/>
<sequence>MIYFLALTLVVEGIIRLRVGRQVERATGDRNPYYGGISLLILAVILLLFAKPLASLLPVVLGILLIVYGLQKLGFARRNQRFVNVTPWPAYVYGILVLLLGAVVLFHPFGSLLFLLRGVGIVMCIMAISEIIGLFIYKN</sequence>
<evidence type="ECO:0000313" key="5">
    <source>
        <dbReference type="Proteomes" id="UP000051751"/>
    </source>
</evidence>
<dbReference type="Proteomes" id="UP000051645">
    <property type="component" value="Unassembled WGS sequence"/>
</dbReference>
<keyword evidence="4" id="KW-1185">Reference proteome</keyword>
<organism evidence="2 5">
    <name type="scientific">Lactobacillus selangorensis</name>
    <dbReference type="NCBI Taxonomy" id="81857"/>
    <lineage>
        <taxon>Bacteria</taxon>
        <taxon>Bacillati</taxon>
        <taxon>Bacillota</taxon>
        <taxon>Bacilli</taxon>
        <taxon>Lactobacillales</taxon>
        <taxon>Lactobacillaceae</taxon>
        <taxon>Lactobacillus</taxon>
    </lineage>
</organism>
<evidence type="ECO:0000313" key="3">
    <source>
        <dbReference type="EMBL" id="KRN32660.1"/>
    </source>
</evidence>
<keyword evidence="1" id="KW-0812">Transmembrane</keyword>
<dbReference type="Proteomes" id="UP000051751">
    <property type="component" value="Unassembled WGS sequence"/>
</dbReference>
<dbReference type="EMBL" id="JQAZ01000002">
    <property type="protein sequence ID" value="KRN32660.1"/>
    <property type="molecule type" value="Genomic_DNA"/>
</dbReference>
<comment type="caution">
    <text evidence="2">The sequence shown here is derived from an EMBL/GenBank/DDBJ whole genome shotgun (WGS) entry which is preliminary data.</text>
</comment>
<dbReference type="EMBL" id="JQAT01000002">
    <property type="protein sequence ID" value="KRN28930.1"/>
    <property type="molecule type" value="Genomic_DNA"/>
</dbReference>
<accession>A0A0R2FJW5</accession>
<dbReference type="STRING" id="81857.IV38_GL001140"/>
<feature type="transmembrane region" description="Helical" evidence="1">
    <location>
        <begin position="37"/>
        <end position="70"/>
    </location>
</feature>
<dbReference type="InterPro" id="IPR005325">
    <property type="entry name" value="DUF308_memb"/>
</dbReference>
<dbReference type="Pfam" id="PF03729">
    <property type="entry name" value="DUF308"/>
    <property type="match status" value="1"/>
</dbReference>
<reference evidence="4 5" key="1">
    <citation type="journal article" date="2015" name="Genome Announc.">
        <title>Expanding the biotechnology potential of lactobacilli through comparative genomics of 213 strains and associated genera.</title>
        <authorList>
            <person name="Sun Z."/>
            <person name="Harris H.M."/>
            <person name="McCann A."/>
            <person name="Guo C."/>
            <person name="Argimon S."/>
            <person name="Zhang W."/>
            <person name="Yang X."/>
            <person name="Jeffery I.B."/>
            <person name="Cooney J.C."/>
            <person name="Kagawa T.F."/>
            <person name="Liu W."/>
            <person name="Song Y."/>
            <person name="Salvetti E."/>
            <person name="Wrobel A."/>
            <person name="Rasinkangas P."/>
            <person name="Parkhill J."/>
            <person name="Rea M.C."/>
            <person name="O'Sullivan O."/>
            <person name="Ritari J."/>
            <person name="Douillard F.P."/>
            <person name="Paul Ross R."/>
            <person name="Yang R."/>
            <person name="Briner A.E."/>
            <person name="Felis G.E."/>
            <person name="de Vos W.M."/>
            <person name="Barrangou R."/>
            <person name="Klaenhammer T.R."/>
            <person name="Caufield P.W."/>
            <person name="Cui Y."/>
            <person name="Zhang H."/>
            <person name="O'Toole P.W."/>
        </authorList>
    </citation>
    <scope>NUCLEOTIDE SEQUENCE [LARGE SCALE GENOMIC DNA]</scope>
    <source>
        <strain evidence="2 5">ATCC BAA-66</strain>
        <strain evidence="3 4">DSM 13344</strain>
    </source>
</reference>
<feature type="transmembrane region" description="Helical" evidence="1">
    <location>
        <begin position="90"/>
        <end position="109"/>
    </location>
</feature>
<keyword evidence="1" id="KW-0472">Membrane</keyword>
<evidence type="ECO:0000313" key="4">
    <source>
        <dbReference type="Proteomes" id="UP000051645"/>
    </source>
</evidence>
<feature type="transmembrane region" description="Helical" evidence="1">
    <location>
        <begin position="115"/>
        <end position="137"/>
    </location>
</feature>
<gene>
    <name evidence="2" type="ORF">IV38_GL001140</name>
    <name evidence="3" type="ORF">IV40_GL000713</name>
</gene>
<dbReference type="AlphaFoldDB" id="A0A0R2FJW5"/>
<dbReference type="PATRIC" id="fig|81857.3.peg.1146"/>